<feature type="domain" description="Reverse transcriptase zinc-binding" evidence="2">
    <location>
        <begin position="200"/>
        <end position="291"/>
    </location>
</feature>
<comment type="caution">
    <text evidence="3">The sequence shown here is derived from an EMBL/GenBank/DDBJ whole genome shotgun (WGS) entry which is preliminary data.</text>
</comment>
<gene>
    <name evidence="3" type="ORF">LUZ62_073363</name>
</gene>
<keyword evidence="4" id="KW-1185">Reference proteome</keyword>
<dbReference type="Proteomes" id="UP001140206">
    <property type="component" value="Chromosome 4"/>
</dbReference>
<dbReference type="AlphaFoldDB" id="A0AAV8D2L8"/>
<dbReference type="InterPro" id="IPR012337">
    <property type="entry name" value="RNaseH-like_sf"/>
</dbReference>
<dbReference type="Gene3D" id="3.30.420.10">
    <property type="entry name" value="Ribonuclease H-like superfamily/Ribonuclease H"/>
    <property type="match status" value="1"/>
</dbReference>
<evidence type="ECO:0000313" key="4">
    <source>
        <dbReference type="Proteomes" id="UP001140206"/>
    </source>
</evidence>
<keyword evidence="3" id="KW-0808">Transferase</keyword>
<dbReference type="GO" id="GO:0004523">
    <property type="term" value="F:RNA-DNA hybrid ribonuclease activity"/>
    <property type="evidence" value="ECO:0007669"/>
    <property type="project" value="InterPro"/>
</dbReference>
<accession>A0AAV8D2L8</accession>
<dbReference type="PANTHER" id="PTHR33116">
    <property type="entry name" value="REVERSE TRANSCRIPTASE ZINC-BINDING DOMAIN-CONTAINING PROTEIN-RELATED-RELATED"/>
    <property type="match status" value="1"/>
</dbReference>
<name>A0AAV8D2L8_9POAL</name>
<dbReference type="InterPro" id="IPR026960">
    <property type="entry name" value="RVT-Znf"/>
</dbReference>
<dbReference type="InterPro" id="IPR002156">
    <property type="entry name" value="RNaseH_domain"/>
</dbReference>
<sequence>MNSYNQPTIAKFFRGKLDKGRYMTFVAWKSICKPMEQGGLGVRDLALFGDALFLKNVWEMMRQGDKLWVQICQAKYYPKIGFWKATNTSGASSLWRETVKIRKYLQEDVQWEINNGKSIYALSQPWYPNWAIYQGSNLNETVKKVSELINPITGLWNMEELQGLFGSENAAVIQAGIKPPDPQNELQDRLIWHKSKTGRFSVKEGYKELHIPVQQEGSATIGAQWVMINNWKFIAPKVKIFLWRLLSRALPLANNIHGRIRVISPICQRCGQENEYESHCFFFCPGSRRVWFEGRLGLRTHEQSLDITQAFIQTVPLLDEEGIKVYVYTLWELWKGRNEVVMQHKQFDPVKILRAVNNWMRGVVDEQQSQSNQQPLKIPGYEIKRDDWHVMVDASWQQSTKTGLACIMYEQGTITSWSCNVCEAHDPFHAETLAMLEGFNLAVQRLQEDRNKMVFVLSDCQNLVVAVLGLNADNIPSWRAMADVQKLITLYRNWASNIHVKYVRRDAVKPAHILANHARIGAQIRLGNVMENVDLLELGIDLEMDKNYFDAT</sequence>
<evidence type="ECO:0000259" key="1">
    <source>
        <dbReference type="Pfam" id="PF13456"/>
    </source>
</evidence>
<dbReference type="EMBL" id="JAMFTS010000004">
    <property type="protein sequence ID" value="KAJ4762988.1"/>
    <property type="molecule type" value="Genomic_DNA"/>
</dbReference>
<dbReference type="GO" id="GO:0003964">
    <property type="term" value="F:RNA-directed DNA polymerase activity"/>
    <property type="evidence" value="ECO:0007669"/>
    <property type="project" value="UniProtKB-KW"/>
</dbReference>
<reference evidence="3" key="1">
    <citation type="submission" date="2022-08" db="EMBL/GenBank/DDBJ databases">
        <authorList>
            <person name="Marques A."/>
        </authorList>
    </citation>
    <scope>NUCLEOTIDE SEQUENCE</scope>
    <source>
        <strain evidence="3">RhyPub2mFocal</strain>
        <tissue evidence="3">Leaves</tissue>
    </source>
</reference>
<dbReference type="CDD" id="cd06222">
    <property type="entry name" value="RNase_H_like"/>
    <property type="match status" value="1"/>
</dbReference>
<evidence type="ECO:0000259" key="2">
    <source>
        <dbReference type="Pfam" id="PF13966"/>
    </source>
</evidence>
<feature type="domain" description="RNase H type-1" evidence="1">
    <location>
        <begin position="392"/>
        <end position="518"/>
    </location>
</feature>
<dbReference type="PANTHER" id="PTHR33116:SF78">
    <property type="entry name" value="OS12G0587133 PROTEIN"/>
    <property type="match status" value="1"/>
</dbReference>
<dbReference type="Pfam" id="PF13456">
    <property type="entry name" value="RVT_3"/>
    <property type="match status" value="1"/>
</dbReference>
<keyword evidence="3" id="KW-0548">Nucleotidyltransferase</keyword>
<dbReference type="Pfam" id="PF13966">
    <property type="entry name" value="zf-RVT"/>
    <property type="match status" value="1"/>
</dbReference>
<organism evidence="3 4">
    <name type="scientific">Rhynchospora pubera</name>
    <dbReference type="NCBI Taxonomy" id="906938"/>
    <lineage>
        <taxon>Eukaryota</taxon>
        <taxon>Viridiplantae</taxon>
        <taxon>Streptophyta</taxon>
        <taxon>Embryophyta</taxon>
        <taxon>Tracheophyta</taxon>
        <taxon>Spermatophyta</taxon>
        <taxon>Magnoliopsida</taxon>
        <taxon>Liliopsida</taxon>
        <taxon>Poales</taxon>
        <taxon>Cyperaceae</taxon>
        <taxon>Cyperoideae</taxon>
        <taxon>Rhynchosporeae</taxon>
        <taxon>Rhynchospora</taxon>
    </lineage>
</organism>
<protein>
    <submittedName>
        <fullName evidence="3">RNA-directed DNA polymerase (Reverse transcriptase)-related family protein</fullName>
    </submittedName>
</protein>
<keyword evidence="3" id="KW-0695">RNA-directed DNA polymerase</keyword>
<dbReference type="SUPFAM" id="SSF53098">
    <property type="entry name" value="Ribonuclease H-like"/>
    <property type="match status" value="1"/>
</dbReference>
<dbReference type="InterPro" id="IPR044730">
    <property type="entry name" value="RNase_H-like_dom_plant"/>
</dbReference>
<evidence type="ECO:0000313" key="3">
    <source>
        <dbReference type="EMBL" id="KAJ4762988.1"/>
    </source>
</evidence>
<proteinExistence type="predicted"/>
<dbReference type="InterPro" id="IPR036397">
    <property type="entry name" value="RNaseH_sf"/>
</dbReference>
<dbReference type="GO" id="GO:0003676">
    <property type="term" value="F:nucleic acid binding"/>
    <property type="evidence" value="ECO:0007669"/>
    <property type="project" value="InterPro"/>
</dbReference>